<dbReference type="PRINTS" id="PR00371">
    <property type="entry name" value="FPNCR"/>
</dbReference>
<dbReference type="GO" id="GO:0005741">
    <property type="term" value="C:mitochondrial outer membrane"/>
    <property type="evidence" value="ECO:0007669"/>
    <property type="project" value="UniProtKB-SubCell"/>
</dbReference>
<evidence type="ECO:0000256" key="7">
    <source>
        <dbReference type="ARBA" id="ARBA00023027"/>
    </source>
</evidence>
<feature type="binding site" evidence="9">
    <location>
        <position position="12"/>
    </location>
    <ligand>
        <name>FAD</name>
        <dbReference type="ChEBI" id="CHEBI:57692"/>
    </ligand>
</feature>
<evidence type="ECO:0000256" key="2">
    <source>
        <dbReference type="ARBA" id="ARBA00004572"/>
    </source>
</evidence>
<protein>
    <recommendedName>
        <fullName evidence="10">NADH-cytochrome b5 reductase</fullName>
        <ecNumber evidence="10">1.6.2.2</ecNumber>
    </recommendedName>
</protein>
<reference evidence="12 13" key="1">
    <citation type="journal article" date="2017" name="Biotechnol. Biofuels">
        <title>Differential beta-glucosidase expression as a function of carbon source availability in Talaromyces amestolkiae: a genomic and proteomic approach.</title>
        <authorList>
            <person name="de Eugenio L.I."/>
            <person name="Mendez-Liter J.A."/>
            <person name="Nieto-Dominguez M."/>
            <person name="Alonso L."/>
            <person name="Gil-Munoz J."/>
            <person name="Barriuso J."/>
            <person name="Prieto A."/>
            <person name="Martinez M.J."/>
        </authorList>
    </citation>
    <scope>NUCLEOTIDE SEQUENCE [LARGE SCALE GENOMIC DNA]</scope>
    <source>
        <strain evidence="12 13">CIB</strain>
    </source>
</reference>
<dbReference type="Proteomes" id="UP000249363">
    <property type="component" value="Unassembled WGS sequence"/>
</dbReference>
<keyword evidence="4 9" id="KW-0285">Flavoprotein</keyword>
<dbReference type="SUPFAM" id="SSF52343">
    <property type="entry name" value="Ferredoxin reductase-like, C-terminal NADP-linked domain"/>
    <property type="match status" value="1"/>
</dbReference>
<dbReference type="PANTHER" id="PTHR19370:SF101">
    <property type="entry name" value="NADH-CYTOCHROME B5 REDUCTASE"/>
    <property type="match status" value="1"/>
</dbReference>
<evidence type="ECO:0000256" key="6">
    <source>
        <dbReference type="ARBA" id="ARBA00023002"/>
    </source>
</evidence>
<dbReference type="Pfam" id="PF00970">
    <property type="entry name" value="FAD_binding_6"/>
    <property type="match status" value="1"/>
</dbReference>
<dbReference type="PRINTS" id="PR00406">
    <property type="entry name" value="CYTB5RDTASE"/>
</dbReference>
<dbReference type="CDD" id="cd06183">
    <property type="entry name" value="cyt_b5_reduct_like"/>
    <property type="match status" value="1"/>
</dbReference>
<evidence type="ECO:0000259" key="11">
    <source>
        <dbReference type="PROSITE" id="PS51384"/>
    </source>
</evidence>
<comment type="catalytic activity">
    <reaction evidence="10">
        <text>2 Fe(III)-[cytochrome b5] + NADH = 2 Fe(II)-[cytochrome b5] + NAD(+) + H(+)</text>
        <dbReference type="Rhea" id="RHEA:46680"/>
        <dbReference type="Rhea" id="RHEA-COMP:10438"/>
        <dbReference type="Rhea" id="RHEA-COMP:10439"/>
        <dbReference type="ChEBI" id="CHEBI:15378"/>
        <dbReference type="ChEBI" id="CHEBI:29033"/>
        <dbReference type="ChEBI" id="CHEBI:29034"/>
        <dbReference type="ChEBI" id="CHEBI:57540"/>
        <dbReference type="ChEBI" id="CHEBI:57945"/>
        <dbReference type="EC" id="1.6.2.2"/>
    </reaction>
</comment>
<evidence type="ECO:0000313" key="12">
    <source>
        <dbReference type="EMBL" id="RAO68288.1"/>
    </source>
</evidence>
<organism evidence="12 13">
    <name type="scientific">Talaromyces amestolkiae</name>
    <dbReference type="NCBI Taxonomy" id="1196081"/>
    <lineage>
        <taxon>Eukaryota</taxon>
        <taxon>Fungi</taxon>
        <taxon>Dikarya</taxon>
        <taxon>Ascomycota</taxon>
        <taxon>Pezizomycotina</taxon>
        <taxon>Eurotiomycetes</taxon>
        <taxon>Eurotiomycetidae</taxon>
        <taxon>Eurotiales</taxon>
        <taxon>Trichocomaceae</taxon>
        <taxon>Talaromyces</taxon>
        <taxon>Talaromyces sect. Talaromyces</taxon>
    </lineage>
</organism>
<comment type="cofactor">
    <cofactor evidence="1 9 10">
        <name>FAD</name>
        <dbReference type="ChEBI" id="CHEBI:57692"/>
    </cofactor>
</comment>
<dbReference type="InterPro" id="IPR039261">
    <property type="entry name" value="FNR_nucleotide-bd"/>
</dbReference>
<proteinExistence type="inferred from homology"/>
<dbReference type="AlphaFoldDB" id="A0A364KXL0"/>
<name>A0A364KXL0_TALAM</name>
<dbReference type="GO" id="GO:0006696">
    <property type="term" value="P:ergosterol biosynthetic process"/>
    <property type="evidence" value="ECO:0007669"/>
    <property type="project" value="TreeGrafter"/>
</dbReference>
<dbReference type="InterPro" id="IPR001834">
    <property type="entry name" value="CBR-like"/>
</dbReference>
<dbReference type="InterPro" id="IPR017927">
    <property type="entry name" value="FAD-bd_FR_type"/>
</dbReference>
<keyword evidence="8" id="KW-0472">Membrane</keyword>
<keyword evidence="5 9" id="KW-0274">FAD</keyword>
<dbReference type="InterPro" id="IPR001433">
    <property type="entry name" value="OxRdtase_FAD/NAD-bd"/>
</dbReference>
<evidence type="ECO:0000256" key="8">
    <source>
        <dbReference type="ARBA" id="ARBA00023136"/>
    </source>
</evidence>
<dbReference type="EC" id="1.6.2.2" evidence="10"/>
<dbReference type="OrthoDB" id="432685at2759"/>
<feature type="binding site" evidence="9">
    <location>
        <position position="31"/>
    </location>
    <ligand>
        <name>FAD</name>
        <dbReference type="ChEBI" id="CHEBI:57692"/>
    </ligand>
</feature>
<feature type="binding site" evidence="9">
    <location>
        <position position="14"/>
    </location>
    <ligand>
        <name>FAD</name>
        <dbReference type="ChEBI" id="CHEBI:57692"/>
    </ligand>
</feature>
<evidence type="ECO:0000256" key="10">
    <source>
        <dbReference type="RuleBase" id="RU361226"/>
    </source>
</evidence>
<evidence type="ECO:0000256" key="4">
    <source>
        <dbReference type="ARBA" id="ARBA00022630"/>
    </source>
</evidence>
<dbReference type="InterPro" id="IPR017938">
    <property type="entry name" value="Riboflavin_synthase-like_b-brl"/>
</dbReference>
<dbReference type="FunFam" id="3.40.50.80:FF:000009">
    <property type="entry name" value="NADH-cytochrome b5 reductase"/>
    <property type="match status" value="1"/>
</dbReference>
<feature type="binding site" evidence="9">
    <location>
        <position position="39"/>
    </location>
    <ligand>
        <name>FAD</name>
        <dbReference type="ChEBI" id="CHEBI:57692"/>
    </ligand>
</feature>
<dbReference type="InterPro" id="IPR008333">
    <property type="entry name" value="Cbr1-like_FAD-bd_dom"/>
</dbReference>
<dbReference type="PROSITE" id="PS51384">
    <property type="entry name" value="FAD_FR"/>
    <property type="match status" value="1"/>
</dbReference>
<keyword evidence="13" id="KW-1185">Reference proteome</keyword>
<dbReference type="STRING" id="1196081.A0A364KXL0"/>
<dbReference type="RefSeq" id="XP_040732804.1">
    <property type="nucleotide sequence ID" value="XM_040876652.1"/>
</dbReference>
<comment type="similarity">
    <text evidence="3 10">Belongs to the flavoprotein pyridine nucleotide cytochrome reductase family.</text>
</comment>
<dbReference type="Gene3D" id="2.40.30.10">
    <property type="entry name" value="Translation factors"/>
    <property type="match status" value="1"/>
</dbReference>
<evidence type="ECO:0000313" key="13">
    <source>
        <dbReference type="Proteomes" id="UP000249363"/>
    </source>
</evidence>
<dbReference type="GO" id="GO:0090524">
    <property type="term" value="F:cytochrome-b5 reductase activity, acting on NADH"/>
    <property type="evidence" value="ECO:0007669"/>
    <property type="project" value="UniProtKB-EC"/>
</dbReference>
<comment type="subcellular location">
    <subcellularLocation>
        <location evidence="2">Mitochondrion outer membrane</location>
        <topology evidence="2">Single-pass membrane protein</topology>
    </subcellularLocation>
</comment>
<dbReference type="SUPFAM" id="SSF63380">
    <property type="entry name" value="Riboflavin synthase domain-like"/>
    <property type="match status" value="1"/>
</dbReference>
<dbReference type="InterPro" id="IPR001709">
    <property type="entry name" value="Flavoprot_Pyr_Nucl_cyt_Rdtase"/>
</dbReference>
<keyword evidence="7 10" id="KW-0520">NAD</keyword>
<accession>A0A364KXL0</accession>
<dbReference type="PANTHER" id="PTHR19370">
    <property type="entry name" value="NADH-CYTOCHROME B5 REDUCTASE"/>
    <property type="match status" value="1"/>
</dbReference>
<feature type="binding site" evidence="9">
    <location>
        <position position="29"/>
    </location>
    <ligand>
        <name>FAD</name>
        <dbReference type="ChEBI" id="CHEBI:57692"/>
    </ligand>
</feature>
<feature type="domain" description="FAD-binding FR-type" evidence="11">
    <location>
        <begin position="1"/>
        <end position="71"/>
    </location>
</feature>
<evidence type="ECO:0000256" key="1">
    <source>
        <dbReference type="ARBA" id="ARBA00001974"/>
    </source>
</evidence>
<feature type="binding site" evidence="9">
    <location>
        <position position="13"/>
    </location>
    <ligand>
        <name>FAD</name>
        <dbReference type="ChEBI" id="CHEBI:57692"/>
    </ligand>
</feature>
<dbReference type="GeneID" id="63793516"/>
<evidence type="ECO:0000256" key="3">
    <source>
        <dbReference type="ARBA" id="ARBA00006105"/>
    </source>
</evidence>
<dbReference type="EMBL" id="MIKG01000007">
    <property type="protein sequence ID" value="RAO68288.1"/>
    <property type="molecule type" value="Genomic_DNA"/>
</dbReference>
<evidence type="ECO:0000256" key="5">
    <source>
        <dbReference type="ARBA" id="ARBA00022827"/>
    </source>
</evidence>
<dbReference type="Pfam" id="PF00175">
    <property type="entry name" value="NAD_binding_1"/>
    <property type="match status" value="1"/>
</dbReference>
<keyword evidence="6 10" id="KW-0560">Oxidoreductase</keyword>
<sequence>MRPSNAWLPVLRPYTPISDLSEPGFIDLLVKKYPGGKASSHLHSLQPGEALTFVVPLKGYAWTPNRHSHIYLLAGGAGITPMYQLIQGVLKNPEDRTKVTLVFGVNSKEDVVLREELDAFESQYPDRFKVVYTISSNNTATEGESHHFKQGRITESLLRSVMKSDEEGVKVFVSGPPAMEAALMGSNGWGNSGAGGILGKLGYTKDQIYKF</sequence>
<gene>
    <name evidence="12" type="ORF">BHQ10_004300</name>
</gene>
<comment type="caution">
    <text evidence="12">The sequence shown here is derived from an EMBL/GenBank/DDBJ whole genome shotgun (WGS) entry which is preliminary data.</text>
</comment>
<dbReference type="Gene3D" id="3.40.50.80">
    <property type="entry name" value="Nucleotide-binding domain of ferredoxin-NADP reductase (FNR) module"/>
    <property type="match status" value="1"/>
</dbReference>
<evidence type="ECO:0000256" key="9">
    <source>
        <dbReference type="PIRSR" id="PIRSR601834-1"/>
    </source>
</evidence>
<feature type="binding site" evidence="9">
    <location>
        <position position="37"/>
    </location>
    <ligand>
        <name>FAD</name>
        <dbReference type="ChEBI" id="CHEBI:57692"/>
    </ligand>
</feature>
<feature type="binding site" evidence="9">
    <location>
        <position position="80"/>
    </location>
    <ligand>
        <name>FAD</name>
        <dbReference type="ChEBI" id="CHEBI:57692"/>
    </ligand>
</feature>